<dbReference type="InterPro" id="IPR031359">
    <property type="entry name" value="NACHT_N"/>
</dbReference>
<dbReference type="GeneID" id="63761552"/>
<dbReference type="STRING" id="1036612.A0A1L9T004"/>
<evidence type="ECO:0000313" key="2">
    <source>
        <dbReference type="EMBL" id="OJJ52745.1"/>
    </source>
</evidence>
<proteinExistence type="predicted"/>
<dbReference type="Pfam" id="PF17100">
    <property type="entry name" value="NACHT_N"/>
    <property type="match status" value="1"/>
</dbReference>
<evidence type="ECO:0000313" key="3">
    <source>
        <dbReference type="Proteomes" id="UP000184356"/>
    </source>
</evidence>
<dbReference type="OrthoDB" id="4365712at2759"/>
<feature type="domain" description="NWD NACHT-NTPase N-terminal" evidence="1">
    <location>
        <begin position="3"/>
        <end position="69"/>
    </location>
</feature>
<dbReference type="RefSeq" id="XP_040696551.1">
    <property type="nucleotide sequence ID" value="XM_040845479.1"/>
</dbReference>
<sequence length="274" mass="31379">MDNANHRGKAMRAALESGTKRIYKSTKPNKAVGSVSNFVLKIKDAVNFAVGNIPQVALPWAGVCLGLTMKSVSSHYTNQGWVFIRTLINVNNWDGQLEGVKEAESTAKDSSREYQNVKGQRRMRELVQTAQSTQEILGNFHQTIQDYITKQRSKYQNNNLSQCLSDLYIVGPQRQMVTIQGKKKDKLLPEAHYWILRTKEYQALADWSGESTCQVLWLHLPTSTLAIFILRFWWLNSLSIRVYLALVLYSRIVHRQSVRYINQGNNDIQPYIKA</sequence>
<dbReference type="VEuPathDB" id="FungiDB:ASPSYDRAFT_36846"/>
<reference evidence="3" key="1">
    <citation type="journal article" date="2017" name="Genome Biol.">
        <title>Comparative genomics reveals high biological diversity and specific adaptations in the industrially and medically important fungal genus Aspergillus.</title>
        <authorList>
            <person name="de Vries R.P."/>
            <person name="Riley R."/>
            <person name="Wiebenga A."/>
            <person name="Aguilar-Osorio G."/>
            <person name="Amillis S."/>
            <person name="Uchima C.A."/>
            <person name="Anderluh G."/>
            <person name="Asadollahi M."/>
            <person name="Askin M."/>
            <person name="Barry K."/>
            <person name="Battaglia E."/>
            <person name="Bayram O."/>
            <person name="Benocci T."/>
            <person name="Braus-Stromeyer S.A."/>
            <person name="Caldana C."/>
            <person name="Canovas D."/>
            <person name="Cerqueira G.C."/>
            <person name="Chen F."/>
            <person name="Chen W."/>
            <person name="Choi C."/>
            <person name="Clum A."/>
            <person name="Dos Santos R.A."/>
            <person name="Damasio A.R."/>
            <person name="Diallinas G."/>
            <person name="Emri T."/>
            <person name="Fekete E."/>
            <person name="Flipphi M."/>
            <person name="Freyberg S."/>
            <person name="Gallo A."/>
            <person name="Gournas C."/>
            <person name="Habgood R."/>
            <person name="Hainaut M."/>
            <person name="Harispe M.L."/>
            <person name="Henrissat B."/>
            <person name="Hilden K.S."/>
            <person name="Hope R."/>
            <person name="Hossain A."/>
            <person name="Karabika E."/>
            <person name="Karaffa L."/>
            <person name="Karanyi Z."/>
            <person name="Krasevec N."/>
            <person name="Kuo A."/>
            <person name="Kusch H."/>
            <person name="LaButti K."/>
            <person name="Lagendijk E.L."/>
            <person name="Lapidus A."/>
            <person name="Levasseur A."/>
            <person name="Lindquist E."/>
            <person name="Lipzen A."/>
            <person name="Logrieco A.F."/>
            <person name="MacCabe A."/>
            <person name="Maekelae M.R."/>
            <person name="Malavazi I."/>
            <person name="Melin P."/>
            <person name="Meyer V."/>
            <person name="Mielnichuk N."/>
            <person name="Miskei M."/>
            <person name="Molnar A.P."/>
            <person name="Mule G."/>
            <person name="Ngan C.Y."/>
            <person name="Orejas M."/>
            <person name="Orosz E."/>
            <person name="Ouedraogo J.P."/>
            <person name="Overkamp K.M."/>
            <person name="Park H.-S."/>
            <person name="Perrone G."/>
            <person name="Piumi F."/>
            <person name="Punt P.J."/>
            <person name="Ram A.F."/>
            <person name="Ramon A."/>
            <person name="Rauscher S."/>
            <person name="Record E."/>
            <person name="Riano-Pachon D.M."/>
            <person name="Robert V."/>
            <person name="Roehrig J."/>
            <person name="Ruller R."/>
            <person name="Salamov A."/>
            <person name="Salih N.S."/>
            <person name="Samson R.A."/>
            <person name="Sandor E."/>
            <person name="Sanguinetti M."/>
            <person name="Schuetze T."/>
            <person name="Sepcic K."/>
            <person name="Shelest E."/>
            <person name="Sherlock G."/>
            <person name="Sophianopoulou V."/>
            <person name="Squina F.M."/>
            <person name="Sun H."/>
            <person name="Susca A."/>
            <person name="Todd R.B."/>
            <person name="Tsang A."/>
            <person name="Unkles S.E."/>
            <person name="van de Wiele N."/>
            <person name="van Rossen-Uffink D."/>
            <person name="Oliveira J.V."/>
            <person name="Vesth T.C."/>
            <person name="Visser J."/>
            <person name="Yu J.-H."/>
            <person name="Zhou M."/>
            <person name="Andersen M.R."/>
            <person name="Archer D.B."/>
            <person name="Baker S.E."/>
            <person name="Benoit I."/>
            <person name="Brakhage A.A."/>
            <person name="Braus G.H."/>
            <person name="Fischer R."/>
            <person name="Frisvad J.C."/>
            <person name="Goldman G.H."/>
            <person name="Houbraken J."/>
            <person name="Oakley B."/>
            <person name="Pocsi I."/>
            <person name="Scazzocchio C."/>
            <person name="Seiboth B."/>
            <person name="vanKuyk P.A."/>
            <person name="Wortman J."/>
            <person name="Dyer P.S."/>
            <person name="Grigoriev I.V."/>
        </authorList>
    </citation>
    <scope>NUCLEOTIDE SEQUENCE [LARGE SCALE GENOMIC DNA]</scope>
    <source>
        <strain evidence="3">CBS 593.65</strain>
    </source>
</reference>
<keyword evidence="3" id="KW-1185">Reference proteome</keyword>
<organism evidence="2 3">
    <name type="scientific">Aspergillus sydowii CBS 593.65</name>
    <dbReference type="NCBI Taxonomy" id="1036612"/>
    <lineage>
        <taxon>Eukaryota</taxon>
        <taxon>Fungi</taxon>
        <taxon>Dikarya</taxon>
        <taxon>Ascomycota</taxon>
        <taxon>Pezizomycotina</taxon>
        <taxon>Eurotiomycetes</taxon>
        <taxon>Eurotiomycetidae</taxon>
        <taxon>Eurotiales</taxon>
        <taxon>Aspergillaceae</taxon>
        <taxon>Aspergillus</taxon>
        <taxon>Aspergillus subgen. Nidulantes</taxon>
    </lineage>
</organism>
<dbReference type="AlphaFoldDB" id="A0A1L9T004"/>
<evidence type="ECO:0000259" key="1">
    <source>
        <dbReference type="Pfam" id="PF17100"/>
    </source>
</evidence>
<dbReference type="Proteomes" id="UP000184356">
    <property type="component" value="Unassembled WGS sequence"/>
</dbReference>
<protein>
    <recommendedName>
        <fullName evidence="1">NWD NACHT-NTPase N-terminal domain-containing protein</fullName>
    </recommendedName>
</protein>
<name>A0A1L9T004_9EURO</name>
<accession>A0A1L9T004</accession>
<gene>
    <name evidence="2" type="ORF">ASPSYDRAFT_36846</name>
</gene>
<dbReference type="EMBL" id="KV878599">
    <property type="protein sequence ID" value="OJJ52745.1"/>
    <property type="molecule type" value="Genomic_DNA"/>
</dbReference>